<evidence type="ECO:0000313" key="1">
    <source>
        <dbReference type="EMBL" id="MFC7422050.1"/>
    </source>
</evidence>
<evidence type="ECO:0000313" key="2">
    <source>
        <dbReference type="Proteomes" id="UP001596473"/>
    </source>
</evidence>
<dbReference type="EMBL" id="JBHTBQ010000044">
    <property type="protein sequence ID" value="MFC7422050.1"/>
    <property type="molecule type" value="Genomic_DNA"/>
</dbReference>
<accession>A0ABW2R2P6</accession>
<gene>
    <name evidence="1" type="ORF">ACFQNF_19510</name>
</gene>
<dbReference type="RefSeq" id="WP_380189817.1">
    <property type="nucleotide sequence ID" value="NZ_JBHTBQ010000044.1"/>
</dbReference>
<comment type="caution">
    <text evidence="1">The sequence shown here is derived from an EMBL/GenBank/DDBJ whole genome shotgun (WGS) entry which is preliminary data.</text>
</comment>
<sequence>MSTYLDPFSHISGFNFGCKQIASFQIHGPHSMAVVNSSFGGLGDSHAFAVGMQLADYSYLSRLESARDAFSLSQLDSSWDTPPANLWRGINCAKQGDGTWGEVINKRRGYQLIHRYEAIERAIRCTVTYINHSPIPQSPMYERGINPDWNSGPDAWNNWPLFEPHILHMQCDSVLYSNSSAFHSPQISYSPFHRNEYDQQDSIGMSIVPGPVEPGESLSFTFRYFKEN</sequence>
<name>A0ABW2R2P6_9NEIS</name>
<proteinExistence type="predicted"/>
<reference evidence="2" key="1">
    <citation type="journal article" date="2019" name="Int. J. Syst. Evol. Microbiol.">
        <title>The Global Catalogue of Microorganisms (GCM) 10K type strain sequencing project: providing services to taxonomists for standard genome sequencing and annotation.</title>
        <authorList>
            <consortium name="The Broad Institute Genomics Platform"/>
            <consortium name="The Broad Institute Genome Sequencing Center for Infectious Disease"/>
            <person name="Wu L."/>
            <person name="Ma J."/>
        </authorList>
    </citation>
    <scope>NUCLEOTIDE SEQUENCE [LARGE SCALE GENOMIC DNA]</scope>
    <source>
        <strain evidence="2">CCUG 62945</strain>
    </source>
</reference>
<protein>
    <submittedName>
        <fullName evidence="1">Uncharacterized protein</fullName>
    </submittedName>
</protein>
<dbReference type="Proteomes" id="UP001596473">
    <property type="component" value="Unassembled WGS sequence"/>
</dbReference>
<keyword evidence="2" id="KW-1185">Reference proteome</keyword>
<organism evidence="1 2">
    <name type="scientific">Iodobacter arcticus</name>
    <dbReference type="NCBI Taxonomy" id="590593"/>
    <lineage>
        <taxon>Bacteria</taxon>
        <taxon>Pseudomonadati</taxon>
        <taxon>Pseudomonadota</taxon>
        <taxon>Betaproteobacteria</taxon>
        <taxon>Neisseriales</taxon>
        <taxon>Chitinibacteraceae</taxon>
        <taxon>Iodobacter</taxon>
    </lineage>
</organism>